<evidence type="ECO:0000313" key="3">
    <source>
        <dbReference type="EMBL" id="KAG9442489.1"/>
    </source>
</evidence>
<evidence type="ECO:0000313" key="4">
    <source>
        <dbReference type="Proteomes" id="UP000825729"/>
    </source>
</evidence>
<dbReference type="NCBIfam" id="TIGR00756">
    <property type="entry name" value="PPR"/>
    <property type="match status" value="3"/>
</dbReference>
<dbReference type="GO" id="GO:0003723">
    <property type="term" value="F:RNA binding"/>
    <property type="evidence" value="ECO:0007669"/>
    <property type="project" value="InterPro"/>
</dbReference>
<protein>
    <recommendedName>
        <fullName evidence="5">Pentatricopeptide repeat-containing protein</fullName>
    </recommendedName>
</protein>
<dbReference type="PROSITE" id="PS51375">
    <property type="entry name" value="PPR"/>
    <property type="match status" value="2"/>
</dbReference>
<feature type="repeat" description="PPR" evidence="2">
    <location>
        <begin position="191"/>
        <end position="225"/>
    </location>
</feature>
<dbReference type="PANTHER" id="PTHR47926:SF463">
    <property type="entry name" value="PENTATRICOPEPTIDE REPEAT-CONTAINING PROTEIN"/>
    <property type="match status" value="1"/>
</dbReference>
<organism evidence="3 4">
    <name type="scientific">Aristolochia fimbriata</name>
    <name type="common">White veined hardy Dutchman's pipe vine</name>
    <dbReference type="NCBI Taxonomy" id="158543"/>
    <lineage>
        <taxon>Eukaryota</taxon>
        <taxon>Viridiplantae</taxon>
        <taxon>Streptophyta</taxon>
        <taxon>Embryophyta</taxon>
        <taxon>Tracheophyta</taxon>
        <taxon>Spermatophyta</taxon>
        <taxon>Magnoliopsida</taxon>
        <taxon>Magnoliidae</taxon>
        <taxon>Piperales</taxon>
        <taxon>Aristolochiaceae</taxon>
        <taxon>Aristolochia</taxon>
    </lineage>
</organism>
<feature type="repeat" description="PPR" evidence="2">
    <location>
        <begin position="323"/>
        <end position="357"/>
    </location>
</feature>
<comment type="caution">
    <text evidence="3">The sequence shown here is derived from an EMBL/GenBank/DDBJ whole genome shotgun (WGS) entry which is preliminary data.</text>
</comment>
<dbReference type="Pfam" id="PF12854">
    <property type="entry name" value="PPR_1"/>
    <property type="match status" value="1"/>
</dbReference>
<dbReference type="EMBL" id="JAINDJ010000007">
    <property type="protein sequence ID" value="KAG9442489.1"/>
    <property type="molecule type" value="Genomic_DNA"/>
</dbReference>
<dbReference type="AlphaFoldDB" id="A0AAV7E129"/>
<dbReference type="GO" id="GO:0009451">
    <property type="term" value="P:RNA modification"/>
    <property type="evidence" value="ECO:0007669"/>
    <property type="project" value="InterPro"/>
</dbReference>
<dbReference type="InterPro" id="IPR011990">
    <property type="entry name" value="TPR-like_helical_dom_sf"/>
</dbReference>
<dbReference type="Proteomes" id="UP000825729">
    <property type="component" value="Unassembled WGS sequence"/>
</dbReference>
<dbReference type="FunFam" id="1.25.40.10:FF:000242">
    <property type="entry name" value="Pentatricopeptide repeat-containing protein"/>
    <property type="match status" value="1"/>
</dbReference>
<evidence type="ECO:0000256" key="2">
    <source>
        <dbReference type="PROSITE-ProRule" id="PRU00708"/>
    </source>
</evidence>
<dbReference type="Pfam" id="PF01535">
    <property type="entry name" value="PPR"/>
    <property type="match status" value="1"/>
</dbReference>
<dbReference type="Pfam" id="PF13041">
    <property type="entry name" value="PPR_2"/>
    <property type="match status" value="2"/>
</dbReference>
<gene>
    <name evidence="3" type="ORF">H6P81_018343</name>
</gene>
<accession>A0AAV7E129</accession>
<dbReference type="PANTHER" id="PTHR47926">
    <property type="entry name" value="PENTATRICOPEPTIDE REPEAT-CONTAINING PROTEIN"/>
    <property type="match status" value="1"/>
</dbReference>
<dbReference type="Gene3D" id="1.25.40.10">
    <property type="entry name" value="Tetratricopeptide repeat domain"/>
    <property type="match status" value="3"/>
</dbReference>
<dbReference type="InterPro" id="IPR002885">
    <property type="entry name" value="PPR_rpt"/>
</dbReference>
<keyword evidence="1" id="KW-0677">Repeat</keyword>
<evidence type="ECO:0008006" key="5">
    <source>
        <dbReference type="Google" id="ProtNLM"/>
    </source>
</evidence>
<keyword evidence="4" id="KW-1185">Reference proteome</keyword>
<dbReference type="InterPro" id="IPR046960">
    <property type="entry name" value="PPR_At4g14850-like_plant"/>
</dbReference>
<name>A0AAV7E129_ARIFI</name>
<proteinExistence type="predicted"/>
<sequence>MKKKIGYSDSDKLQHLPPICPPMPPDVLPHVIDFLENSCSSMSDLKRVHAVLVVSGRSDDPLLAGRLVRFCALSPSGSLNYALRLQSSLSAPSSFALNTVLKAFIRKSRPSDAVLFFKSSTAPPNRYTFPLLINAAALLGNIHQGEIFHAQAVKLGVETVIPVLNSLIDMYASCDGLDLARQVFNEMPERDVVSYTSLINGYAKARHLDMASSLFWEMPDRNVVSWNTLLCGYVHNRRFWKGLWLFRQMLEMLFEPDDATFVSIISACGHLKTVPFGKSVHGVLIRKWFDVPVHVGTALIEFYCKCGLLKPAVRVFARMEEHDLICWNALITGVATQGTGEDAIGLFQRMLSAGIRPDDITFVGVLTACAHSGLVNEGLRHFEMMRSDFGIKPRFAHYWCLVDLFVRLGNVDESLKVISEMPLDDLSSVWSALVAVAKICGYSDMGEYLGKQFIEMEPYNSNRYLPLLSLYAAAQRWDKYNEVQRLMKERGLRSIESTLIDLNIVAHEFSVGDRNQPEIDKIYSLLEGMAKKLNLQLPCIDEEVSEIPGEV</sequence>
<reference evidence="3 4" key="1">
    <citation type="submission" date="2021-07" db="EMBL/GenBank/DDBJ databases">
        <title>The Aristolochia fimbriata genome: insights into angiosperm evolution, floral development and chemical biosynthesis.</title>
        <authorList>
            <person name="Jiao Y."/>
        </authorList>
    </citation>
    <scope>NUCLEOTIDE SEQUENCE [LARGE SCALE GENOMIC DNA]</scope>
    <source>
        <strain evidence="3">IBCAS-2021</strain>
        <tissue evidence="3">Leaf</tissue>
    </source>
</reference>
<evidence type="ECO:0000256" key="1">
    <source>
        <dbReference type="ARBA" id="ARBA00022737"/>
    </source>
</evidence>